<dbReference type="Gene3D" id="2.60.40.10">
    <property type="entry name" value="Immunoglobulins"/>
    <property type="match status" value="1"/>
</dbReference>
<proteinExistence type="predicted"/>
<dbReference type="EMBL" id="MFLC01000005">
    <property type="protein sequence ID" value="OGG55332.1"/>
    <property type="molecule type" value="Genomic_DNA"/>
</dbReference>
<keyword evidence="1" id="KW-1133">Transmembrane helix</keyword>
<evidence type="ECO:0000256" key="1">
    <source>
        <dbReference type="SAM" id="Phobius"/>
    </source>
</evidence>
<keyword evidence="1" id="KW-0472">Membrane</keyword>
<comment type="caution">
    <text evidence="2">The sequence shown here is derived from an EMBL/GenBank/DDBJ whole genome shotgun (WGS) entry which is preliminary data.</text>
</comment>
<feature type="transmembrane region" description="Helical" evidence="1">
    <location>
        <begin position="6"/>
        <end position="27"/>
    </location>
</feature>
<organism evidence="2 3">
    <name type="scientific">Candidatus Kaiserbacteria bacterium RIFCSPHIGHO2_02_FULL_49_11</name>
    <dbReference type="NCBI Taxonomy" id="1798489"/>
    <lineage>
        <taxon>Bacteria</taxon>
        <taxon>Candidatus Kaiseribacteriota</taxon>
    </lineage>
</organism>
<dbReference type="AlphaFoldDB" id="A0A1F6D2R3"/>
<dbReference type="InterPro" id="IPR013783">
    <property type="entry name" value="Ig-like_fold"/>
</dbReference>
<accession>A0A1F6D2R3</accession>
<gene>
    <name evidence="2" type="ORF">A3D62_01780</name>
</gene>
<evidence type="ECO:0000313" key="3">
    <source>
        <dbReference type="Proteomes" id="UP000177659"/>
    </source>
</evidence>
<keyword evidence="1" id="KW-0812">Transmembrane</keyword>
<evidence type="ECO:0008006" key="4">
    <source>
        <dbReference type="Google" id="ProtNLM"/>
    </source>
</evidence>
<evidence type="ECO:0000313" key="2">
    <source>
        <dbReference type="EMBL" id="OGG55332.1"/>
    </source>
</evidence>
<dbReference type="Proteomes" id="UP000177659">
    <property type="component" value="Unassembled WGS sequence"/>
</dbReference>
<reference evidence="2 3" key="1">
    <citation type="journal article" date="2016" name="Nat. Commun.">
        <title>Thousands of microbial genomes shed light on interconnected biogeochemical processes in an aquifer system.</title>
        <authorList>
            <person name="Anantharaman K."/>
            <person name="Brown C.T."/>
            <person name="Hug L.A."/>
            <person name="Sharon I."/>
            <person name="Castelle C.J."/>
            <person name="Probst A.J."/>
            <person name="Thomas B.C."/>
            <person name="Singh A."/>
            <person name="Wilkins M.J."/>
            <person name="Karaoz U."/>
            <person name="Brodie E.L."/>
            <person name="Williams K.H."/>
            <person name="Hubbard S.S."/>
            <person name="Banfield J.F."/>
        </authorList>
    </citation>
    <scope>NUCLEOTIDE SEQUENCE [LARGE SCALE GENOMIC DNA]</scope>
</reference>
<dbReference type="Pfam" id="PF09136">
    <property type="entry name" value="Glucodextran_B"/>
    <property type="match status" value="1"/>
</dbReference>
<protein>
    <recommendedName>
        <fullName evidence="4">IPT/TIG domain-containing protein</fullName>
    </recommendedName>
</protein>
<name>A0A1F6D2R3_9BACT</name>
<sequence>MAYLKYASIKLYAFALLLVCILGYGGYQMRNVITGPIIVIQTPENAAIVSSSFVEVVGHARNISDIRMDGRSIFIDESGGFQEKLLLSPGYNIITVYAEDKFGRTITKTLELIYN</sequence>